<reference evidence="11 12" key="1">
    <citation type="submission" date="2017-10" db="EMBL/GenBank/DDBJ databases">
        <title>Sedimentibacterium mangrovi gen. nov., sp. nov., a novel member of family Phyllobacteriacea isolated from mangrove sediment.</title>
        <authorList>
            <person name="Liao H."/>
            <person name="Tian Y."/>
        </authorList>
    </citation>
    <scope>NUCLEOTIDE SEQUENCE [LARGE SCALE GENOMIC DNA]</scope>
    <source>
        <strain evidence="11 12">X9-2-2</strain>
    </source>
</reference>
<evidence type="ECO:0000256" key="3">
    <source>
        <dbReference type="ARBA" id="ARBA00011738"/>
    </source>
</evidence>
<evidence type="ECO:0000259" key="9">
    <source>
        <dbReference type="Pfam" id="PF02770"/>
    </source>
</evidence>
<name>A0A2G1QL15_9HYPH</name>
<dbReference type="Gene3D" id="1.10.540.10">
    <property type="entry name" value="Acyl-CoA dehydrogenase/oxidase, N-terminal domain"/>
    <property type="match status" value="1"/>
</dbReference>
<keyword evidence="12" id="KW-1185">Reference proteome</keyword>
<dbReference type="InterPro" id="IPR036250">
    <property type="entry name" value="AcylCo_DH-like_C"/>
</dbReference>
<evidence type="ECO:0000313" key="11">
    <source>
        <dbReference type="EMBL" id="PHP65908.1"/>
    </source>
</evidence>
<feature type="domain" description="Acyl-CoA oxidase/dehydrogenase middle" evidence="9">
    <location>
        <begin position="133"/>
        <end position="233"/>
    </location>
</feature>
<gene>
    <name evidence="11" type="ORF">CSC94_16440</name>
</gene>
<dbReference type="Pfam" id="PF02771">
    <property type="entry name" value="Acyl-CoA_dh_N"/>
    <property type="match status" value="1"/>
</dbReference>
<dbReference type="RefSeq" id="WP_099307459.1">
    <property type="nucleotide sequence ID" value="NZ_PDVP01000011.1"/>
</dbReference>
<evidence type="ECO:0000256" key="2">
    <source>
        <dbReference type="ARBA" id="ARBA00009347"/>
    </source>
</evidence>
<dbReference type="AlphaFoldDB" id="A0A2G1QL15"/>
<dbReference type="InterPro" id="IPR006091">
    <property type="entry name" value="Acyl-CoA_Oxase/DH_mid-dom"/>
</dbReference>
<comment type="caution">
    <text evidence="11">The sequence shown here is derived from an EMBL/GenBank/DDBJ whole genome shotgun (WGS) entry which is preliminary data.</text>
</comment>
<dbReference type="InterPro" id="IPR009100">
    <property type="entry name" value="AcylCoA_DH/oxidase_NM_dom_sf"/>
</dbReference>
<keyword evidence="5 7" id="KW-0274">FAD</keyword>
<proteinExistence type="inferred from homology"/>
<organism evidence="11 12">
    <name type="scientific">Zhengella mangrovi</name>
    <dbReference type="NCBI Taxonomy" id="1982044"/>
    <lineage>
        <taxon>Bacteria</taxon>
        <taxon>Pseudomonadati</taxon>
        <taxon>Pseudomonadota</taxon>
        <taxon>Alphaproteobacteria</taxon>
        <taxon>Hyphomicrobiales</taxon>
        <taxon>Notoacmeibacteraceae</taxon>
        <taxon>Zhengella</taxon>
    </lineage>
</organism>
<keyword evidence="4 7" id="KW-0285">Flavoprotein</keyword>
<dbReference type="GO" id="GO:0005737">
    <property type="term" value="C:cytoplasm"/>
    <property type="evidence" value="ECO:0007669"/>
    <property type="project" value="TreeGrafter"/>
</dbReference>
<dbReference type="Pfam" id="PF00441">
    <property type="entry name" value="Acyl-CoA_dh_1"/>
    <property type="match status" value="1"/>
</dbReference>
<dbReference type="PANTHER" id="PTHR48083">
    <property type="entry name" value="MEDIUM-CHAIN SPECIFIC ACYL-COA DEHYDROGENASE, MITOCHONDRIAL-RELATED"/>
    <property type="match status" value="1"/>
</dbReference>
<dbReference type="Proteomes" id="UP000221168">
    <property type="component" value="Unassembled WGS sequence"/>
</dbReference>
<dbReference type="EMBL" id="PDVP01000011">
    <property type="protein sequence ID" value="PHP65908.1"/>
    <property type="molecule type" value="Genomic_DNA"/>
</dbReference>
<protein>
    <submittedName>
        <fullName evidence="11">Acyl-CoA dehydrogenase</fullName>
    </submittedName>
</protein>
<dbReference type="SUPFAM" id="SSF56645">
    <property type="entry name" value="Acyl-CoA dehydrogenase NM domain-like"/>
    <property type="match status" value="1"/>
</dbReference>
<dbReference type="InterPro" id="IPR046373">
    <property type="entry name" value="Acyl-CoA_Oxase/DH_mid-dom_sf"/>
</dbReference>
<evidence type="ECO:0000256" key="1">
    <source>
        <dbReference type="ARBA" id="ARBA00001974"/>
    </source>
</evidence>
<dbReference type="Gene3D" id="2.40.110.10">
    <property type="entry name" value="Butyryl-CoA Dehydrogenase, subunit A, domain 2"/>
    <property type="match status" value="1"/>
</dbReference>
<dbReference type="GO" id="GO:0033539">
    <property type="term" value="P:fatty acid beta-oxidation using acyl-CoA dehydrogenase"/>
    <property type="evidence" value="ECO:0007669"/>
    <property type="project" value="TreeGrafter"/>
</dbReference>
<dbReference type="FunFam" id="2.40.110.10:FF:000002">
    <property type="entry name" value="Acyl-CoA dehydrogenase fadE12"/>
    <property type="match status" value="1"/>
</dbReference>
<feature type="domain" description="Acyl-CoA dehydrogenase/oxidase C-terminal" evidence="8">
    <location>
        <begin position="245"/>
        <end position="394"/>
    </location>
</feature>
<accession>A0A2G1QL15</accession>
<dbReference type="Gene3D" id="1.20.140.10">
    <property type="entry name" value="Butyryl-CoA Dehydrogenase, subunit A, domain 3"/>
    <property type="match status" value="1"/>
</dbReference>
<evidence type="ECO:0000259" key="10">
    <source>
        <dbReference type="Pfam" id="PF02771"/>
    </source>
</evidence>
<dbReference type="InterPro" id="IPR050741">
    <property type="entry name" value="Acyl-CoA_dehydrogenase"/>
</dbReference>
<feature type="domain" description="Acyl-CoA dehydrogenase/oxidase N-terminal" evidence="10">
    <location>
        <begin position="8"/>
        <end position="129"/>
    </location>
</feature>
<dbReference type="SUPFAM" id="SSF47203">
    <property type="entry name" value="Acyl-CoA dehydrogenase C-terminal domain-like"/>
    <property type="match status" value="1"/>
</dbReference>
<dbReference type="InterPro" id="IPR037069">
    <property type="entry name" value="AcylCoA_DH/ox_N_sf"/>
</dbReference>
<evidence type="ECO:0000256" key="5">
    <source>
        <dbReference type="ARBA" id="ARBA00022827"/>
    </source>
</evidence>
<comment type="cofactor">
    <cofactor evidence="1 7">
        <name>FAD</name>
        <dbReference type="ChEBI" id="CHEBI:57692"/>
    </cofactor>
</comment>
<dbReference type="InterPro" id="IPR013786">
    <property type="entry name" value="AcylCoA_DH/ox_N"/>
</dbReference>
<evidence type="ECO:0000256" key="6">
    <source>
        <dbReference type="ARBA" id="ARBA00023002"/>
    </source>
</evidence>
<sequence>MDFSYSPKVEELRARVRDFMDTHVVPRHRQWLAEAAEGRYPVSFMGDLKALAREEGLWNMFLPHLKDDEPGTRLTNLEYAPLAEIMGRLLWASEVFNCSAPDTGNMELLHMFATPEQKEQWLKPLLNGEIRSSFAMTEPDVASSDATNVTTVIRRDGDDYVINGRKWFITGAVNPATRIAIVMGKTDTGAETHRQQSMVLVPFGTPGMKVVRNIAVMNHHSHESHCEIVFENCRVPATNLLGEEGSGFAMAQARLGPGRIHHCMRSIGQAELALDMMIERSLERKTFGKYLHEQGVVQEWIARSRCEIEQARLLVLKAAWMIDNVGAKAARNEIAMIKVVVPQMQLNVTDRAMQTFGAMGLSPDTPLPELWTMGRSLRLADGPDEVHLRSIARGQIKAARERNFSTLAYFSTPSRTEEVDIWPGRDAAE</sequence>
<evidence type="ECO:0000256" key="7">
    <source>
        <dbReference type="RuleBase" id="RU362125"/>
    </source>
</evidence>
<dbReference type="OrthoDB" id="9775090at2"/>
<dbReference type="PANTHER" id="PTHR48083:SF13">
    <property type="entry name" value="ACYL-COA DEHYDROGENASE FAMILY MEMBER 11"/>
    <property type="match status" value="1"/>
</dbReference>
<dbReference type="InterPro" id="IPR009075">
    <property type="entry name" value="AcylCo_DH/oxidase_C"/>
</dbReference>
<evidence type="ECO:0000313" key="12">
    <source>
        <dbReference type="Proteomes" id="UP000221168"/>
    </source>
</evidence>
<evidence type="ECO:0000256" key="4">
    <source>
        <dbReference type="ARBA" id="ARBA00022630"/>
    </source>
</evidence>
<comment type="subunit">
    <text evidence="3">Homodimer.</text>
</comment>
<comment type="similarity">
    <text evidence="2 7">Belongs to the acyl-CoA dehydrogenase family.</text>
</comment>
<keyword evidence="6 7" id="KW-0560">Oxidoreductase</keyword>
<dbReference type="Pfam" id="PF02770">
    <property type="entry name" value="Acyl-CoA_dh_M"/>
    <property type="match status" value="1"/>
</dbReference>
<dbReference type="GO" id="GO:0050660">
    <property type="term" value="F:flavin adenine dinucleotide binding"/>
    <property type="evidence" value="ECO:0007669"/>
    <property type="project" value="InterPro"/>
</dbReference>
<dbReference type="GO" id="GO:0003995">
    <property type="term" value="F:acyl-CoA dehydrogenase activity"/>
    <property type="evidence" value="ECO:0007669"/>
    <property type="project" value="TreeGrafter"/>
</dbReference>
<evidence type="ECO:0000259" key="8">
    <source>
        <dbReference type="Pfam" id="PF00441"/>
    </source>
</evidence>